<dbReference type="STRING" id="28885.EI16_06085"/>
<gene>
    <name evidence="2" type="ORF">EI16_06085</name>
</gene>
<protein>
    <submittedName>
        <fullName evidence="2">Tellurite resistance protein TehB</fullName>
    </submittedName>
</protein>
<sequence>MTSVAQKWDEKYQQQDLKQPVSPAWVLQQHPELLPLKGKGLDLACGLGGNARFMAQCGLSVEAWDISDVALTELNNWAAVNRLPIQPTLCDLTQMLLPYQRFDVITVGLYLDRQLFPQIEQALKPGGKLFYQTYLAPIQVNAPSNPDFYLKSSELSKAFPSLTTEIYGEGLLPSVQAEQDSPNRDKTPNTTRQAWYIGSKPLN</sequence>
<keyword evidence="3" id="KW-1185">Reference proteome</keyword>
<evidence type="ECO:0000313" key="2">
    <source>
        <dbReference type="EMBL" id="KDN95862.1"/>
    </source>
</evidence>
<dbReference type="EMBL" id="JMIU01000001">
    <property type="protein sequence ID" value="KDN95862.1"/>
    <property type="molecule type" value="Genomic_DNA"/>
</dbReference>
<comment type="caution">
    <text evidence="2">The sequence shown here is derived from an EMBL/GenBank/DDBJ whole genome shotgun (WGS) entry which is preliminary data.</text>
</comment>
<feature type="domain" description="Methyltransferase" evidence="1">
    <location>
        <begin position="41"/>
        <end position="127"/>
    </location>
</feature>
<name>A0A066ZQS9_HYDMR</name>
<dbReference type="SUPFAM" id="SSF53335">
    <property type="entry name" value="S-adenosyl-L-methionine-dependent methyltransferases"/>
    <property type="match status" value="1"/>
</dbReference>
<dbReference type="InterPro" id="IPR029063">
    <property type="entry name" value="SAM-dependent_MTases_sf"/>
</dbReference>
<evidence type="ECO:0000259" key="1">
    <source>
        <dbReference type="Pfam" id="PF13649"/>
    </source>
</evidence>
<dbReference type="Gene3D" id="3.40.50.150">
    <property type="entry name" value="Vaccinia Virus protein VP39"/>
    <property type="match status" value="1"/>
</dbReference>
<accession>A0A066ZQS9</accession>
<reference evidence="2 3" key="1">
    <citation type="submission" date="2014-04" db="EMBL/GenBank/DDBJ databases">
        <title>Draft genome sequence of Hydrogenovibrio marinus MH-110, a model organism for aerobic H2 metabolism.</title>
        <authorList>
            <person name="Cha H.J."/>
            <person name="Jo B.H."/>
            <person name="Hwang B.H."/>
        </authorList>
    </citation>
    <scope>NUCLEOTIDE SEQUENCE [LARGE SCALE GENOMIC DNA]</scope>
    <source>
        <strain evidence="2 3">MH-110</strain>
    </source>
</reference>
<dbReference type="Proteomes" id="UP000027341">
    <property type="component" value="Unassembled WGS sequence"/>
</dbReference>
<proteinExistence type="predicted"/>
<dbReference type="Pfam" id="PF13649">
    <property type="entry name" value="Methyltransf_25"/>
    <property type="match status" value="1"/>
</dbReference>
<organism evidence="2 3">
    <name type="scientific">Hydrogenovibrio marinus</name>
    <dbReference type="NCBI Taxonomy" id="28885"/>
    <lineage>
        <taxon>Bacteria</taxon>
        <taxon>Pseudomonadati</taxon>
        <taxon>Pseudomonadota</taxon>
        <taxon>Gammaproteobacteria</taxon>
        <taxon>Thiotrichales</taxon>
        <taxon>Piscirickettsiaceae</taxon>
        <taxon>Hydrogenovibrio</taxon>
    </lineage>
</organism>
<dbReference type="CDD" id="cd02440">
    <property type="entry name" value="AdoMet_MTases"/>
    <property type="match status" value="1"/>
</dbReference>
<dbReference type="AlphaFoldDB" id="A0A066ZQS9"/>
<dbReference type="RefSeq" id="WP_035628954.1">
    <property type="nucleotide sequence ID" value="NZ_AP020335.1"/>
</dbReference>
<evidence type="ECO:0000313" key="3">
    <source>
        <dbReference type="Proteomes" id="UP000027341"/>
    </source>
</evidence>
<dbReference type="InterPro" id="IPR041698">
    <property type="entry name" value="Methyltransf_25"/>
</dbReference>